<dbReference type="EMBL" id="JARKIF010000014">
    <property type="protein sequence ID" value="KAJ7623167.1"/>
    <property type="molecule type" value="Genomic_DNA"/>
</dbReference>
<keyword evidence="2" id="KW-1185">Reference proteome</keyword>
<proteinExistence type="predicted"/>
<evidence type="ECO:0000313" key="2">
    <source>
        <dbReference type="Proteomes" id="UP001221142"/>
    </source>
</evidence>
<dbReference type="Proteomes" id="UP001221142">
    <property type="component" value="Unassembled WGS sequence"/>
</dbReference>
<evidence type="ECO:0000313" key="1">
    <source>
        <dbReference type="EMBL" id="KAJ7623167.1"/>
    </source>
</evidence>
<sequence length="337" mass="37312">MILDHDAPPAYEATNGTLLPPGEARDIKQAFLVPSSQKSAASWLGYASPSAQQVRRTVLSLLRDLVRYQNPETAISILNSCASACSAHSLALGAVLQEQSIEGHTPLYWAIIKRPTALVENQDFDLLTVLLGLSSPISDATISDIRLACLLMRDQALFQRLRTCPAFGQITATEEMLLDTKMAPDDISVQDAEGDSFAVDFTIARFQKRMLVGKSVVLEFIARGRMWRLSFNVSTRRPVGHWYLALSIIEESPPAWVDSRLVVSAPDAKRPLPTVSLRLRATEQLRPQRRNDIRVPLDGSELGGLRYVGCPYIAADETFYGRLEARLFQPEGECIIC</sequence>
<gene>
    <name evidence="1" type="ORF">FB45DRAFT_924777</name>
</gene>
<reference evidence="1" key="1">
    <citation type="submission" date="2023-03" db="EMBL/GenBank/DDBJ databases">
        <title>Massive genome expansion in bonnet fungi (Mycena s.s.) driven by repeated elements and novel gene families across ecological guilds.</title>
        <authorList>
            <consortium name="Lawrence Berkeley National Laboratory"/>
            <person name="Harder C.B."/>
            <person name="Miyauchi S."/>
            <person name="Viragh M."/>
            <person name="Kuo A."/>
            <person name="Thoen E."/>
            <person name="Andreopoulos B."/>
            <person name="Lu D."/>
            <person name="Skrede I."/>
            <person name="Drula E."/>
            <person name="Henrissat B."/>
            <person name="Morin E."/>
            <person name="Kohler A."/>
            <person name="Barry K."/>
            <person name="LaButti K."/>
            <person name="Morin E."/>
            <person name="Salamov A."/>
            <person name="Lipzen A."/>
            <person name="Mereny Z."/>
            <person name="Hegedus B."/>
            <person name="Baldrian P."/>
            <person name="Stursova M."/>
            <person name="Weitz H."/>
            <person name="Taylor A."/>
            <person name="Grigoriev I.V."/>
            <person name="Nagy L.G."/>
            <person name="Martin F."/>
            <person name="Kauserud H."/>
        </authorList>
    </citation>
    <scope>NUCLEOTIDE SEQUENCE</scope>
    <source>
        <strain evidence="1">9284</strain>
    </source>
</reference>
<protein>
    <submittedName>
        <fullName evidence="1">Uncharacterized protein</fullName>
    </submittedName>
</protein>
<comment type="caution">
    <text evidence="1">The sequence shown here is derived from an EMBL/GenBank/DDBJ whole genome shotgun (WGS) entry which is preliminary data.</text>
</comment>
<dbReference type="AlphaFoldDB" id="A0AAD7BJF9"/>
<accession>A0AAD7BJF9</accession>
<organism evidence="1 2">
    <name type="scientific">Roridomyces roridus</name>
    <dbReference type="NCBI Taxonomy" id="1738132"/>
    <lineage>
        <taxon>Eukaryota</taxon>
        <taxon>Fungi</taxon>
        <taxon>Dikarya</taxon>
        <taxon>Basidiomycota</taxon>
        <taxon>Agaricomycotina</taxon>
        <taxon>Agaricomycetes</taxon>
        <taxon>Agaricomycetidae</taxon>
        <taxon>Agaricales</taxon>
        <taxon>Marasmiineae</taxon>
        <taxon>Mycenaceae</taxon>
        <taxon>Roridomyces</taxon>
    </lineage>
</organism>
<name>A0AAD7BJF9_9AGAR</name>